<dbReference type="Proteomes" id="UP001269144">
    <property type="component" value="Unassembled WGS sequence"/>
</dbReference>
<organism evidence="7 8">
    <name type="scientific">Paracoccus aurantius</name>
    <dbReference type="NCBI Taxonomy" id="3073814"/>
    <lineage>
        <taxon>Bacteria</taxon>
        <taxon>Pseudomonadati</taxon>
        <taxon>Pseudomonadota</taxon>
        <taxon>Alphaproteobacteria</taxon>
        <taxon>Rhodobacterales</taxon>
        <taxon>Paracoccaceae</taxon>
        <taxon>Paracoccus</taxon>
    </lineage>
</organism>
<dbReference type="SUPFAM" id="SSF52833">
    <property type="entry name" value="Thioredoxin-like"/>
    <property type="match status" value="1"/>
</dbReference>
<evidence type="ECO:0000256" key="5">
    <source>
        <dbReference type="SAM" id="SignalP"/>
    </source>
</evidence>
<accession>A0ABU2HY92</accession>
<dbReference type="EMBL" id="JAVQLW010000005">
    <property type="protein sequence ID" value="MDS9470011.1"/>
    <property type="molecule type" value="Genomic_DNA"/>
</dbReference>
<keyword evidence="8" id="KW-1185">Reference proteome</keyword>
<evidence type="ECO:0000259" key="6">
    <source>
        <dbReference type="PROSITE" id="PS51352"/>
    </source>
</evidence>
<dbReference type="RefSeq" id="WP_311162799.1">
    <property type="nucleotide sequence ID" value="NZ_JAVQLW010000005.1"/>
</dbReference>
<dbReference type="CDD" id="cd03023">
    <property type="entry name" value="DsbA_Com1_like"/>
    <property type="match status" value="1"/>
</dbReference>
<keyword evidence="4" id="KW-0676">Redox-active center</keyword>
<name>A0ABU2HY92_9RHOB</name>
<reference evidence="8" key="1">
    <citation type="submission" date="2023-07" db="EMBL/GenBank/DDBJ databases">
        <title>Paracoccus sp. MBLB3053 whole genome sequence.</title>
        <authorList>
            <person name="Hwang C.Y."/>
            <person name="Cho E.-S."/>
            <person name="Seo M.-J."/>
        </authorList>
    </citation>
    <scope>NUCLEOTIDE SEQUENCE [LARGE SCALE GENOMIC DNA]</scope>
    <source>
        <strain evidence="8">MBLB3053</strain>
    </source>
</reference>
<dbReference type="PANTHER" id="PTHR13887">
    <property type="entry name" value="GLUTATHIONE S-TRANSFERASE KAPPA"/>
    <property type="match status" value="1"/>
</dbReference>
<proteinExistence type="predicted"/>
<keyword evidence="3" id="KW-1015">Disulfide bond</keyword>
<evidence type="ECO:0000256" key="4">
    <source>
        <dbReference type="ARBA" id="ARBA00023284"/>
    </source>
</evidence>
<feature type="domain" description="Thioredoxin" evidence="6">
    <location>
        <begin position="15"/>
        <end position="205"/>
    </location>
</feature>
<dbReference type="PROSITE" id="PS51352">
    <property type="entry name" value="THIOREDOXIN_2"/>
    <property type="match status" value="1"/>
</dbReference>
<keyword evidence="2" id="KW-0560">Oxidoreductase</keyword>
<keyword evidence="1 5" id="KW-0732">Signal</keyword>
<comment type="caution">
    <text evidence="7">The sequence shown here is derived from an EMBL/GenBank/DDBJ whole genome shotgun (WGS) entry which is preliminary data.</text>
</comment>
<dbReference type="Pfam" id="PF01323">
    <property type="entry name" value="DSBA"/>
    <property type="match status" value="1"/>
</dbReference>
<sequence length="206" mass="22125">MKPTRRDTLAMGLGATCVMISPAFAQSQIAGPSPRELTHDPDQPVLGNPDGDVTLIEFFDYQCPFCRKAHPETMDLVHKDGGIRLVLKDWPVFGPVSERATMIALGSVAGGKYPQVVEAMMAMKGRRLTDADIDKAVAKAGISPEAALESFDKGYAKWTALVGRNMGIAEMLGLMGAPSYVVGRDLFPGVTRMSVLKSAIDTARRG</sequence>
<dbReference type="Gene3D" id="3.40.30.10">
    <property type="entry name" value="Glutaredoxin"/>
    <property type="match status" value="1"/>
</dbReference>
<evidence type="ECO:0000256" key="2">
    <source>
        <dbReference type="ARBA" id="ARBA00023002"/>
    </source>
</evidence>
<dbReference type="InterPro" id="IPR013766">
    <property type="entry name" value="Thioredoxin_domain"/>
</dbReference>
<evidence type="ECO:0000256" key="1">
    <source>
        <dbReference type="ARBA" id="ARBA00022729"/>
    </source>
</evidence>
<gene>
    <name evidence="7" type="ORF">RGQ15_20890</name>
</gene>
<protein>
    <submittedName>
        <fullName evidence="7">DsbA family protein</fullName>
    </submittedName>
</protein>
<dbReference type="PANTHER" id="PTHR13887:SF14">
    <property type="entry name" value="DISULFIDE BOND FORMATION PROTEIN D"/>
    <property type="match status" value="1"/>
</dbReference>
<feature type="signal peptide" evidence="5">
    <location>
        <begin position="1"/>
        <end position="25"/>
    </location>
</feature>
<evidence type="ECO:0000256" key="3">
    <source>
        <dbReference type="ARBA" id="ARBA00023157"/>
    </source>
</evidence>
<dbReference type="InterPro" id="IPR036249">
    <property type="entry name" value="Thioredoxin-like_sf"/>
</dbReference>
<evidence type="ECO:0000313" key="8">
    <source>
        <dbReference type="Proteomes" id="UP001269144"/>
    </source>
</evidence>
<feature type="chain" id="PRO_5045763786" evidence="5">
    <location>
        <begin position="26"/>
        <end position="206"/>
    </location>
</feature>
<evidence type="ECO:0000313" key="7">
    <source>
        <dbReference type="EMBL" id="MDS9470011.1"/>
    </source>
</evidence>
<dbReference type="InterPro" id="IPR001853">
    <property type="entry name" value="DSBA-like_thioredoxin_dom"/>
</dbReference>